<evidence type="ECO:0000313" key="6">
    <source>
        <dbReference type="WBParaSite" id="TCNE_0001270501-mRNA-1"/>
    </source>
</evidence>
<dbReference type="SUPFAM" id="SSF82171">
    <property type="entry name" value="DPP6 N-terminal domain-like"/>
    <property type="match status" value="1"/>
</dbReference>
<evidence type="ECO:0000256" key="1">
    <source>
        <dbReference type="ARBA" id="ARBA00022801"/>
    </source>
</evidence>
<reference evidence="4 5" key="2">
    <citation type="submission" date="2018-11" db="EMBL/GenBank/DDBJ databases">
        <authorList>
            <consortium name="Pathogen Informatics"/>
        </authorList>
    </citation>
    <scope>NUCLEOTIDE SEQUENCE [LARGE SCALE GENOMIC DNA]</scope>
</reference>
<keyword evidence="5" id="KW-1185">Reference proteome</keyword>
<keyword evidence="1" id="KW-0378">Hydrolase</keyword>
<dbReference type="Proteomes" id="UP000050794">
    <property type="component" value="Unassembled WGS sequence"/>
</dbReference>
<evidence type="ECO:0000313" key="5">
    <source>
        <dbReference type="Proteomes" id="UP000050794"/>
    </source>
</evidence>
<feature type="signal peptide" evidence="2">
    <location>
        <begin position="1"/>
        <end position="20"/>
    </location>
</feature>
<evidence type="ECO:0000256" key="2">
    <source>
        <dbReference type="SAM" id="SignalP"/>
    </source>
</evidence>
<gene>
    <name evidence="4" type="ORF">TCNE_LOCUS12705</name>
</gene>
<proteinExistence type="predicted"/>
<dbReference type="Gene3D" id="2.120.10.30">
    <property type="entry name" value="TolB, C-terminal domain"/>
    <property type="match status" value="1"/>
</dbReference>
<organism evidence="5 6">
    <name type="scientific">Toxocara canis</name>
    <name type="common">Canine roundworm</name>
    <dbReference type="NCBI Taxonomy" id="6265"/>
    <lineage>
        <taxon>Eukaryota</taxon>
        <taxon>Metazoa</taxon>
        <taxon>Ecdysozoa</taxon>
        <taxon>Nematoda</taxon>
        <taxon>Chromadorea</taxon>
        <taxon>Rhabditida</taxon>
        <taxon>Spirurina</taxon>
        <taxon>Ascaridomorpha</taxon>
        <taxon>Ascaridoidea</taxon>
        <taxon>Toxocaridae</taxon>
        <taxon>Toxocara</taxon>
    </lineage>
</organism>
<dbReference type="SUPFAM" id="SSF53474">
    <property type="entry name" value="alpha/beta-Hydrolases"/>
    <property type="match status" value="1"/>
</dbReference>
<dbReference type="PANTHER" id="PTHR42776:SF27">
    <property type="entry name" value="DIPEPTIDYL PEPTIDASE FAMILY MEMBER 6"/>
    <property type="match status" value="1"/>
</dbReference>
<reference evidence="6" key="1">
    <citation type="submission" date="2016-06" db="UniProtKB">
        <authorList>
            <consortium name="WormBaseParasite"/>
        </authorList>
    </citation>
    <scope>IDENTIFICATION</scope>
</reference>
<feature type="domain" description="Peptidase S9 prolyl oligopeptidase catalytic" evidence="3">
    <location>
        <begin position="454"/>
        <end position="659"/>
    </location>
</feature>
<accession>A0A183UW35</accession>
<dbReference type="InterPro" id="IPR001375">
    <property type="entry name" value="Peptidase_S9_cat"/>
</dbReference>
<dbReference type="AlphaFoldDB" id="A0A183UW35"/>
<evidence type="ECO:0000259" key="3">
    <source>
        <dbReference type="Pfam" id="PF00326"/>
    </source>
</evidence>
<protein>
    <submittedName>
        <fullName evidence="6">Peptidase_S9 domain-containing protein</fullName>
    </submittedName>
</protein>
<dbReference type="GO" id="GO:0004252">
    <property type="term" value="F:serine-type endopeptidase activity"/>
    <property type="evidence" value="ECO:0007669"/>
    <property type="project" value="TreeGrafter"/>
</dbReference>
<dbReference type="Gene3D" id="3.40.50.1820">
    <property type="entry name" value="alpha/beta hydrolase"/>
    <property type="match status" value="1"/>
</dbReference>
<dbReference type="InterPro" id="IPR011042">
    <property type="entry name" value="6-blade_b-propeller_TolB-like"/>
</dbReference>
<feature type="chain" id="PRO_5044553458" evidence="2">
    <location>
        <begin position="21"/>
        <end position="920"/>
    </location>
</feature>
<dbReference type="EMBL" id="UYWY01021390">
    <property type="protein sequence ID" value="VDM44026.1"/>
    <property type="molecule type" value="Genomic_DNA"/>
</dbReference>
<dbReference type="WBParaSite" id="TCNE_0001270501-mRNA-1">
    <property type="protein sequence ID" value="TCNE_0001270501-mRNA-1"/>
    <property type="gene ID" value="TCNE_0001270501"/>
</dbReference>
<keyword evidence="2" id="KW-0732">Signal</keyword>
<dbReference type="PANTHER" id="PTHR42776">
    <property type="entry name" value="SERINE PEPTIDASE S9 FAMILY MEMBER"/>
    <property type="match status" value="1"/>
</dbReference>
<sequence length="920" mass="105331">MDNGEQVLLVICMLSACIYAELIPRDQLFSDPDYSEVTLSPDGQTIAFLSSDARRIRSVYVRCTTRNSNRQVTFDNNDINSIEWTAVPNVIVYYQDNDGDENDRLYKLNITESFPPNKPVPISDRIGVKAFVIGNNRRDPRLLVAINDDDPQFHNIYEFDLLTDKLSLVFRNDRFSETIADNDLNIRFASEEADDGSLIYYRLSETANPKNITTAASNWVEYVTVSPQDRPTTQPVDFTADNKRIYWLWGEGSDLGRLVIHDFGHPERNEILYSAEKAEIENDEDDEYLLIHPTDKTALSLYEFFHKPELHILNETVRDDFEYLMNLRPGDLPIVVDYNEDFDIWLVRYLCDQSPNEYFLYHRKQRKADFLFSERPQLRHRKLYRMVGFNFAARDNFTLQAYLSLPPDAELRKVSNSSDEASIQFAEMGLLPAVPQKMVLHVHGGPHYRDKFGFSTMIAWLTNRRYAVLQVNYRGSTGFGKKYANAGNGEWGRKMHYDLIDAVNFAIDYGIADPSKIAIMALVGMTFTPEVFACGVDSCGPSNLITFLETIPPYWKGGYRELVTWLGADKDTAEGRAFLRSRSPLFFANSVKKPLLILQGANDARVKENESDQFVKELVKLKIPVTYVLYPDEGHGFGRPRNTLAEAGFVERFLYKCLHGRYERFSLGQYNSSAILIPRDLLFGNTDYLGISLSPDGNMVGYLAVDEHGIYNLHVICATCSHAEPVTFEKKDIQLFWWTAVPNIVLFVRDNDGDENARLYKFNITKASPPNQAYEISAREDEDALVFGNNLRDPKTPNETLTYYTISENADLSNLTSANEDWTEYVRVSKDDYLITVPVGFTANNKRAYWIWAEGSELGKFVVHNFGLPETNEVIYEAKKAEIDYDVNDVYENVFIHPTDRTILAVTEVTTRILMKNAIH</sequence>
<evidence type="ECO:0000313" key="4">
    <source>
        <dbReference type="EMBL" id="VDM44026.1"/>
    </source>
</evidence>
<dbReference type="Pfam" id="PF00326">
    <property type="entry name" value="Peptidase_S9"/>
    <property type="match status" value="1"/>
</dbReference>
<name>A0A183UW35_TOXCA</name>
<dbReference type="InterPro" id="IPR029058">
    <property type="entry name" value="AB_hydrolase_fold"/>
</dbReference>
<dbReference type="GO" id="GO:0006508">
    <property type="term" value="P:proteolysis"/>
    <property type="evidence" value="ECO:0007669"/>
    <property type="project" value="InterPro"/>
</dbReference>